<reference evidence="7" key="1">
    <citation type="journal article" date="2022" name="Int. J. Mol. Sci.">
        <title>Draft Genome of Tanacetum Coccineum: Genomic Comparison of Closely Related Tanacetum-Family Plants.</title>
        <authorList>
            <person name="Yamashiro T."/>
            <person name="Shiraishi A."/>
            <person name="Nakayama K."/>
            <person name="Satake H."/>
        </authorList>
    </citation>
    <scope>NUCLEOTIDE SEQUENCE</scope>
</reference>
<feature type="transmembrane region" description="Helical" evidence="6">
    <location>
        <begin position="78"/>
        <end position="96"/>
    </location>
</feature>
<keyword evidence="8" id="KW-1185">Reference proteome</keyword>
<dbReference type="EMBL" id="BQNB010010886">
    <property type="protein sequence ID" value="GJS83244.1"/>
    <property type="molecule type" value="Genomic_DNA"/>
</dbReference>
<comment type="caution">
    <text evidence="6">Lacks conserved residue(s) required for the propagation of feature annotation.</text>
</comment>
<gene>
    <name evidence="7" type="ORF">Tco_0749785</name>
</gene>
<keyword evidence="4 6" id="KW-1133">Transmembrane helix</keyword>
<comment type="caution">
    <text evidence="7">The sequence shown here is derived from an EMBL/GenBank/DDBJ whole genome shotgun (WGS) entry which is preliminary data.</text>
</comment>
<dbReference type="Proteomes" id="UP001151760">
    <property type="component" value="Unassembled WGS sequence"/>
</dbReference>
<organism evidence="7 8">
    <name type="scientific">Tanacetum coccineum</name>
    <dbReference type="NCBI Taxonomy" id="301880"/>
    <lineage>
        <taxon>Eukaryota</taxon>
        <taxon>Viridiplantae</taxon>
        <taxon>Streptophyta</taxon>
        <taxon>Embryophyta</taxon>
        <taxon>Tracheophyta</taxon>
        <taxon>Spermatophyta</taxon>
        <taxon>Magnoliopsida</taxon>
        <taxon>eudicotyledons</taxon>
        <taxon>Gunneridae</taxon>
        <taxon>Pentapetalae</taxon>
        <taxon>asterids</taxon>
        <taxon>campanulids</taxon>
        <taxon>Asterales</taxon>
        <taxon>Asteraceae</taxon>
        <taxon>Asteroideae</taxon>
        <taxon>Anthemideae</taxon>
        <taxon>Anthemidinae</taxon>
        <taxon>Tanacetum</taxon>
    </lineage>
</organism>
<keyword evidence="6" id="KW-0406">Ion transport</keyword>
<evidence type="ECO:0000313" key="7">
    <source>
        <dbReference type="EMBL" id="GJS83244.1"/>
    </source>
</evidence>
<evidence type="ECO:0000313" key="8">
    <source>
        <dbReference type="Proteomes" id="UP001151760"/>
    </source>
</evidence>
<dbReference type="PANTHER" id="PTHR31110:SF2">
    <property type="entry name" value="PESTICIDAL CRYSTAL CRY8BA PROTEIN"/>
    <property type="match status" value="1"/>
</dbReference>
<keyword evidence="5 6" id="KW-0472">Membrane</keyword>
<keyword evidence="3 6" id="KW-0812">Transmembrane</keyword>
<comment type="function">
    <text evidence="6">May be involved in iron transport and iron homeostasis.</text>
</comment>
<evidence type="ECO:0000256" key="2">
    <source>
        <dbReference type="ARBA" id="ARBA00022448"/>
    </source>
</evidence>
<dbReference type="PANTHER" id="PTHR31110">
    <property type="entry name" value="PESTICIDAL CRYSTAL CRY8BA PROTEIN"/>
    <property type="match status" value="1"/>
</dbReference>
<evidence type="ECO:0000256" key="5">
    <source>
        <dbReference type="ARBA" id="ARBA00023136"/>
    </source>
</evidence>
<keyword evidence="2 6" id="KW-0813">Transport</keyword>
<accession>A0ABQ4YZD2</accession>
<sequence length="358" mass="38813">MLEACCCVDDVGIACCGNELIGLTLLTNKLSSSVLDHAKCPQTCCKTSLRESLPHADSLVDISMAAIKHGCDEYMQQPVLPASLAYVLLCFNVVLAPLPRWSNDSVPDTSCLSPSLVGGFSCLCAFMGIGATFMSAQMVKKLGILKAGAAGFILQASLLTMAVVVYWSGALLKQTSLLFFLGFIATAKKRSRRHLTETNEYISGNGEGILMDPTAVSTAYQNMKSLCPNIRNEIFTNIEIHNCHILPRRGIDLDSVLCPSCNNVVESCAHCLVKGDLARNRLCVGSVCLIVNGLDVLRFLKDWIDNRAWYRGSTSTVAVSILDETFASHMQQFLSDTLQENDLEPPSSISEVRSIIGC</sequence>
<name>A0ABQ4YZD2_9ASTR</name>
<reference evidence="7" key="2">
    <citation type="submission" date="2022-01" db="EMBL/GenBank/DDBJ databases">
        <authorList>
            <person name="Yamashiro T."/>
            <person name="Shiraishi A."/>
            <person name="Satake H."/>
            <person name="Nakayama K."/>
        </authorList>
    </citation>
    <scope>NUCLEOTIDE SEQUENCE</scope>
</reference>
<comment type="subcellular location">
    <subcellularLocation>
        <location evidence="1 6">Membrane</location>
        <topology evidence="1 6">Multi-pass membrane protein</topology>
    </subcellularLocation>
</comment>
<evidence type="ECO:0000256" key="6">
    <source>
        <dbReference type="RuleBase" id="RU365065"/>
    </source>
</evidence>
<evidence type="ECO:0000256" key="1">
    <source>
        <dbReference type="ARBA" id="ARBA00004141"/>
    </source>
</evidence>
<comment type="similarity">
    <text evidence="6">Belongs to the ferroportin (FP) (TC 2.A.100) family. SLC40A subfamily.</text>
</comment>
<protein>
    <recommendedName>
        <fullName evidence="6">Solute carrier family 40 member</fullName>
    </recommendedName>
</protein>
<feature type="transmembrane region" description="Helical" evidence="6">
    <location>
        <begin position="143"/>
        <end position="164"/>
    </location>
</feature>
<evidence type="ECO:0000256" key="4">
    <source>
        <dbReference type="ARBA" id="ARBA00022989"/>
    </source>
</evidence>
<dbReference type="Pfam" id="PF06963">
    <property type="entry name" value="FPN1"/>
    <property type="match status" value="1"/>
</dbReference>
<feature type="transmembrane region" description="Helical" evidence="6">
    <location>
        <begin position="116"/>
        <end position="136"/>
    </location>
</feature>
<proteinExistence type="inferred from homology"/>
<evidence type="ECO:0000256" key="3">
    <source>
        <dbReference type="ARBA" id="ARBA00022692"/>
    </source>
</evidence>
<dbReference type="InterPro" id="IPR009716">
    <property type="entry name" value="Ferroportin-1"/>
</dbReference>